<dbReference type="Proteomes" id="UP001242732">
    <property type="component" value="Chromosome"/>
</dbReference>
<feature type="transmembrane region" description="Helical" evidence="1">
    <location>
        <begin position="20"/>
        <end position="42"/>
    </location>
</feature>
<dbReference type="RefSeq" id="WP_011796601.1">
    <property type="nucleotide sequence ID" value="NZ_CP023687.1"/>
</dbReference>
<name>A0ABY9ATM3_PARCI</name>
<accession>A0ABY9ATM3</accession>
<keyword evidence="1" id="KW-0812">Transmembrane</keyword>
<dbReference type="EMBL" id="CP127363">
    <property type="protein sequence ID" value="WIY50236.1"/>
    <property type="molecule type" value="Genomic_DNA"/>
</dbReference>
<evidence type="ECO:0000313" key="2">
    <source>
        <dbReference type="EMBL" id="WIY50236.1"/>
    </source>
</evidence>
<reference evidence="2 3" key="1">
    <citation type="submission" date="2023-06" db="EMBL/GenBank/DDBJ databases">
        <authorList>
            <person name="Ham H."/>
            <person name="Park D.S."/>
        </authorList>
    </citation>
    <scope>NUCLEOTIDE SEQUENCE [LARGE SCALE GENOMIC DNA]</scope>
    <source>
        <strain evidence="2 3">KACC 17005</strain>
    </source>
</reference>
<dbReference type="InterPro" id="IPR012902">
    <property type="entry name" value="N_methyl_site"/>
</dbReference>
<dbReference type="GeneID" id="79791565"/>
<evidence type="ECO:0000256" key="1">
    <source>
        <dbReference type="SAM" id="Phobius"/>
    </source>
</evidence>
<dbReference type="Pfam" id="PF16074">
    <property type="entry name" value="PilW"/>
    <property type="match status" value="1"/>
</dbReference>
<dbReference type="Pfam" id="PF07963">
    <property type="entry name" value="N_methyl"/>
    <property type="match status" value="1"/>
</dbReference>
<protein>
    <submittedName>
        <fullName evidence="2">PilW family protein</fullName>
    </submittedName>
</protein>
<evidence type="ECO:0000313" key="3">
    <source>
        <dbReference type="Proteomes" id="UP001242732"/>
    </source>
</evidence>
<keyword evidence="1" id="KW-1133">Transmembrane helix</keyword>
<sequence length="349" mass="37560">MTRFSHPVTRRLRQNGLTLVELMVAMVISLLIVLAAAVSLVVARQGFNNVDAASQLRDNARFVEDMVQRLGVQAGYRDLFHAAYEQSASTTGIDPSAVPNTFVYGFNNKARASADNWYEASTNRTSGSVGYGSDVLVLRFQPATSNSEAAKTDKGMIDCSGNTPQVGAKDRYDRVTSVLHVAISNDGEPALMCTTWMRDPGTEALTKSDPLPLISGVENFQVLYGVDGISANNATMPAASTADSVQDRFLRADQITVSNPLVSAANWRRVRSIRIGMVLRGAPNSAVDRTSQTFYPLGTAKGSSGGSVGSMFADATNDPGTVFTPTADGRLRQVVTFTVHLRNNQREPE</sequence>
<gene>
    <name evidence="2" type="ORF">QRO08_06595</name>
</gene>
<organism evidence="2 3">
    <name type="scientific">Paracidovorax citrulli</name>
    <name type="common">Acidovorax citrulli</name>
    <dbReference type="NCBI Taxonomy" id="80869"/>
    <lineage>
        <taxon>Bacteria</taxon>
        <taxon>Pseudomonadati</taxon>
        <taxon>Pseudomonadota</taxon>
        <taxon>Betaproteobacteria</taxon>
        <taxon>Burkholderiales</taxon>
        <taxon>Comamonadaceae</taxon>
        <taxon>Paracidovorax</taxon>
    </lineage>
</organism>
<keyword evidence="3" id="KW-1185">Reference proteome</keyword>
<dbReference type="NCBIfam" id="TIGR02532">
    <property type="entry name" value="IV_pilin_GFxxxE"/>
    <property type="match status" value="1"/>
</dbReference>
<keyword evidence="1" id="KW-0472">Membrane</keyword>
<proteinExistence type="predicted"/>
<dbReference type="InterPro" id="IPR032092">
    <property type="entry name" value="PilW"/>
</dbReference>